<comment type="caution">
    <text evidence="4">The sequence shown here is derived from an EMBL/GenBank/DDBJ whole genome shotgun (WGS) entry which is preliminary data.</text>
</comment>
<proteinExistence type="predicted"/>
<keyword evidence="2" id="KW-0472">Membrane</keyword>
<dbReference type="Pfam" id="PF09835">
    <property type="entry name" value="DUF2062"/>
    <property type="match status" value="1"/>
</dbReference>
<organism evidence="4 5">
    <name type="scientific">Pseudooceanicola sediminis</name>
    <dbReference type="NCBI Taxonomy" id="2211117"/>
    <lineage>
        <taxon>Bacteria</taxon>
        <taxon>Pseudomonadati</taxon>
        <taxon>Pseudomonadota</taxon>
        <taxon>Alphaproteobacteria</taxon>
        <taxon>Rhodobacterales</taxon>
        <taxon>Paracoccaceae</taxon>
        <taxon>Pseudooceanicola</taxon>
    </lineage>
</organism>
<protein>
    <submittedName>
        <fullName evidence="4">DUF2062 domain-containing protein</fullName>
    </submittedName>
</protein>
<dbReference type="RefSeq" id="WP_119397376.1">
    <property type="nucleotide sequence ID" value="NZ_QWJJ01000002.1"/>
</dbReference>
<keyword evidence="2" id="KW-1133">Transmembrane helix</keyword>
<dbReference type="EMBL" id="QWJJ01000002">
    <property type="protein sequence ID" value="RII40136.1"/>
    <property type="molecule type" value="Genomic_DNA"/>
</dbReference>
<feature type="compositionally biased region" description="Gly residues" evidence="1">
    <location>
        <begin position="214"/>
        <end position="229"/>
    </location>
</feature>
<dbReference type="InterPro" id="IPR018639">
    <property type="entry name" value="DUF2062"/>
</dbReference>
<dbReference type="OrthoDB" id="7360463at2"/>
<dbReference type="Proteomes" id="UP000265848">
    <property type="component" value="Unassembled WGS sequence"/>
</dbReference>
<evidence type="ECO:0000256" key="1">
    <source>
        <dbReference type="SAM" id="MobiDB-lite"/>
    </source>
</evidence>
<reference evidence="4 5" key="1">
    <citation type="submission" date="2018-08" db="EMBL/GenBank/DDBJ databases">
        <title>Pseudooceanicola sediminis CY03 in the family Rhodobacteracea.</title>
        <authorList>
            <person name="Zhang Y.-J."/>
        </authorList>
    </citation>
    <scope>NUCLEOTIDE SEQUENCE [LARGE SCALE GENOMIC DNA]</scope>
    <source>
        <strain evidence="4 5">CY03</strain>
    </source>
</reference>
<dbReference type="PANTHER" id="PTHR40547:SF1">
    <property type="entry name" value="SLL0298 PROTEIN"/>
    <property type="match status" value="1"/>
</dbReference>
<keyword evidence="5" id="KW-1185">Reference proteome</keyword>
<dbReference type="AlphaFoldDB" id="A0A399JBZ6"/>
<accession>A0A399JBZ6</accession>
<evidence type="ECO:0000313" key="5">
    <source>
        <dbReference type="Proteomes" id="UP000265848"/>
    </source>
</evidence>
<evidence type="ECO:0000256" key="2">
    <source>
        <dbReference type="SAM" id="Phobius"/>
    </source>
</evidence>
<evidence type="ECO:0000313" key="4">
    <source>
        <dbReference type="EMBL" id="RII40136.1"/>
    </source>
</evidence>
<evidence type="ECO:0000259" key="3">
    <source>
        <dbReference type="Pfam" id="PF09835"/>
    </source>
</evidence>
<feature type="region of interest" description="Disordered" evidence="1">
    <location>
        <begin position="209"/>
        <end position="242"/>
    </location>
</feature>
<sequence>MVFKRRDRRPYWKIIADFFWPKGGWARAFHYTKHRLRRLPDTPEKIARGIFAGIFTVFTPFFGMHFVVSALIALVVRGNVIAALLGTFMGNPLTYVPIGAISIQTGYWMLGMHMRGGGEEHRSFGGKFVDAADDLKNNLLALFTDTDANWHGLSVFYHQIFFPYMIGGILPGLVAGLVGYYVSVPLIRAYQARRRGALKAKLAAIRAKSTKGVAGKGPGAKAGPAGGKGVKGKQARENGNGS</sequence>
<gene>
    <name evidence="4" type="ORF">DL237_02070</name>
</gene>
<dbReference type="PANTHER" id="PTHR40547">
    <property type="entry name" value="SLL0298 PROTEIN"/>
    <property type="match status" value="1"/>
</dbReference>
<feature type="transmembrane region" description="Helical" evidence="2">
    <location>
        <begin position="161"/>
        <end position="184"/>
    </location>
</feature>
<feature type="domain" description="DUF2062" evidence="3">
    <location>
        <begin position="27"/>
        <end position="195"/>
    </location>
</feature>
<keyword evidence="2" id="KW-0812">Transmembrane</keyword>
<name>A0A399JBZ6_9RHOB</name>